<dbReference type="STRING" id="457570.Nther_2604"/>
<evidence type="ECO:0000259" key="7">
    <source>
        <dbReference type="Pfam" id="PF04545"/>
    </source>
</evidence>
<protein>
    <submittedName>
        <fullName evidence="8">RNA polymerase, sigma-24 subunit, ECF subfamily</fullName>
    </submittedName>
</protein>
<keyword evidence="2" id="KW-0805">Transcription regulation</keyword>
<dbReference type="EMBL" id="CP001034">
    <property type="protein sequence ID" value="ACB86160.1"/>
    <property type="molecule type" value="Genomic_DNA"/>
</dbReference>
<dbReference type="PANTHER" id="PTHR43133">
    <property type="entry name" value="RNA POLYMERASE ECF-TYPE SIGMA FACTO"/>
    <property type="match status" value="1"/>
</dbReference>
<dbReference type="OrthoDB" id="9784984at2"/>
<dbReference type="GO" id="GO:0006352">
    <property type="term" value="P:DNA-templated transcription initiation"/>
    <property type="evidence" value="ECO:0007669"/>
    <property type="project" value="InterPro"/>
</dbReference>
<evidence type="ECO:0000313" key="8">
    <source>
        <dbReference type="EMBL" id="ACB86160.1"/>
    </source>
</evidence>
<sequence>MEQLVKQAKQGDKNSFTEIVLKIKDEAYKVAYCYLQNEQDSMDAVCSAVEKALLNIEQLKKPQYFKTWFIRITINESQKILRKNNKVINMDEEMQGAVTETHTEKQLDREDNIDLNNSLKDLHPQDRLIIHLKYYMGYTLDEIAGLVNLPEGTVRTRLYKNLKILRKKLEIKEVYNSG</sequence>
<keyword evidence="9" id="KW-1185">Reference proteome</keyword>
<evidence type="ECO:0000313" key="9">
    <source>
        <dbReference type="Proteomes" id="UP000001683"/>
    </source>
</evidence>
<dbReference type="HOGENOM" id="CLU_047691_3_1_9"/>
<evidence type="ECO:0000256" key="3">
    <source>
        <dbReference type="ARBA" id="ARBA00023082"/>
    </source>
</evidence>
<dbReference type="Pfam" id="PF04542">
    <property type="entry name" value="Sigma70_r2"/>
    <property type="match status" value="1"/>
</dbReference>
<dbReference type="Pfam" id="PF04545">
    <property type="entry name" value="Sigma70_r4"/>
    <property type="match status" value="1"/>
</dbReference>
<reference evidence="8 9" key="1">
    <citation type="submission" date="2008-04" db="EMBL/GenBank/DDBJ databases">
        <title>Complete sequence of chromosome of Natranaerobius thermophilus JW/NM-WN-LF.</title>
        <authorList>
            <consortium name="US DOE Joint Genome Institute"/>
            <person name="Copeland A."/>
            <person name="Lucas S."/>
            <person name="Lapidus A."/>
            <person name="Glavina del Rio T."/>
            <person name="Dalin E."/>
            <person name="Tice H."/>
            <person name="Bruce D."/>
            <person name="Goodwin L."/>
            <person name="Pitluck S."/>
            <person name="Chertkov O."/>
            <person name="Brettin T."/>
            <person name="Detter J.C."/>
            <person name="Han C."/>
            <person name="Kuske C.R."/>
            <person name="Schmutz J."/>
            <person name="Larimer F."/>
            <person name="Land M."/>
            <person name="Hauser L."/>
            <person name="Kyrpides N."/>
            <person name="Lykidis A."/>
            <person name="Mesbah N.M."/>
            <person name="Wiegel J."/>
        </authorList>
    </citation>
    <scope>NUCLEOTIDE SEQUENCE [LARGE SCALE GENOMIC DNA]</scope>
    <source>
        <strain evidence="9">ATCC BAA-1301 / DSM 18059 / JW/NM-WN-LF</strain>
    </source>
</reference>
<dbReference type="InterPro" id="IPR007627">
    <property type="entry name" value="RNA_pol_sigma70_r2"/>
</dbReference>
<dbReference type="InterPro" id="IPR039425">
    <property type="entry name" value="RNA_pol_sigma-70-like"/>
</dbReference>
<evidence type="ECO:0000256" key="1">
    <source>
        <dbReference type="ARBA" id="ARBA00010641"/>
    </source>
</evidence>
<keyword evidence="4" id="KW-0238">DNA-binding</keyword>
<gene>
    <name evidence="8" type="ordered locus">Nther_2604</name>
</gene>
<dbReference type="GO" id="GO:0016987">
    <property type="term" value="F:sigma factor activity"/>
    <property type="evidence" value="ECO:0007669"/>
    <property type="project" value="UniProtKB-KW"/>
</dbReference>
<dbReference type="CDD" id="cd06171">
    <property type="entry name" value="Sigma70_r4"/>
    <property type="match status" value="1"/>
</dbReference>
<keyword evidence="3" id="KW-0731">Sigma factor</keyword>
<comment type="similarity">
    <text evidence="1">Belongs to the sigma-70 factor family. ECF subfamily.</text>
</comment>
<dbReference type="InterPro" id="IPR036388">
    <property type="entry name" value="WH-like_DNA-bd_sf"/>
</dbReference>
<evidence type="ECO:0000259" key="6">
    <source>
        <dbReference type="Pfam" id="PF04542"/>
    </source>
</evidence>
<feature type="domain" description="RNA polymerase sigma-70 region 4" evidence="7">
    <location>
        <begin position="119"/>
        <end position="167"/>
    </location>
</feature>
<dbReference type="SUPFAM" id="SSF88659">
    <property type="entry name" value="Sigma3 and sigma4 domains of RNA polymerase sigma factors"/>
    <property type="match status" value="1"/>
</dbReference>
<dbReference type="InterPro" id="IPR014284">
    <property type="entry name" value="RNA_pol_sigma-70_dom"/>
</dbReference>
<dbReference type="KEGG" id="nth:Nther_2604"/>
<dbReference type="InterPro" id="IPR013325">
    <property type="entry name" value="RNA_pol_sigma_r2"/>
</dbReference>
<dbReference type="Gene3D" id="1.10.1740.10">
    <property type="match status" value="1"/>
</dbReference>
<dbReference type="InterPro" id="IPR013324">
    <property type="entry name" value="RNA_pol_sigma_r3/r4-like"/>
</dbReference>
<keyword evidence="5" id="KW-0804">Transcription</keyword>
<evidence type="ECO:0000256" key="4">
    <source>
        <dbReference type="ARBA" id="ARBA00023125"/>
    </source>
</evidence>
<evidence type="ECO:0000256" key="5">
    <source>
        <dbReference type="ARBA" id="ARBA00023163"/>
    </source>
</evidence>
<accession>B2A1W3</accession>
<evidence type="ECO:0000256" key="2">
    <source>
        <dbReference type="ARBA" id="ARBA00023015"/>
    </source>
</evidence>
<name>B2A1W3_NATTJ</name>
<dbReference type="PANTHER" id="PTHR43133:SF51">
    <property type="entry name" value="RNA POLYMERASE SIGMA FACTOR"/>
    <property type="match status" value="1"/>
</dbReference>
<dbReference type="GO" id="GO:0003677">
    <property type="term" value="F:DNA binding"/>
    <property type="evidence" value="ECO:0007669"/>
    <property type="project" value="UniProtKB-KW"/>
</dbReference>
<proteinExistence type="inferred from homology"/>
<dbReference type="SUPFAM" id="SSF88946">
    <property type="entry name" value="Sigma2 domain of RNA polymerase sigma factors"/>
    <property type="match status" value="1"/>
</dbReference>
<dbReference type="RefSeq" id="WP_012449001.1">
    <property type="nucleotide sequence ID" value="NC_010718.1"/>
</dbReference>
<dbReference type="NCBIfam" id="TIGR02937">
    <property type="entry name" value="sigma70-ECF"/>
    <property type="match status" value="1"/>
</dbReference>
<dbReference type="Proteomes" id="UP000001683">
    <property type="component" value="Chromosome"/>
</dbReference>
<reference evidence="8 9" key="2">
    <citation type="journal article" date="2011" name="J. Bacteriol.">
        <title>Complete genome sequence of the anaerobic, halophilic alkalithermophile Natranaerobius thermophilus JW/NM-WN-LF.</title>
        <authorList>
            <person name="Zhao B."/>
            <person name="Mesbah N.M."/>
            <person name="Dalin E."/>
            <person name="Goodwin L."/>
            <person name="Nolan M."/>
            <person name="Pitluck S."/>
            <person name="Chertkov O."/>
            <person name="Brettin T.S."/>
            <person name="Han J."/>
            <person name="Larimer F.W."/>
            <person name="Land M.L."/>
            <person name="Hauser L."/>
            <person name="Kyrpides N."/>
            <person name="Wiegel J."/>
        </authorList>
    </citation>
    <scope>NUCLEOTIDE SEQUENCE [LARGE SCALE GENOMIC DNA]</scope>
    <source>
        <strain evidence="9">ATCC BAA-1301 / DSM 18059 / JW/NM-WN-LF</strain>
    </source>
</reference>
<organism evidence="8 9">
    <name type="scientific">Natranaerobius thermophilus (strain ATCC BAA-1301 / DSM 18059 / JW/NM-WN-LF)</name>
    <dbReference type="NCBI Taxonomy" id="457570"/>
    <lineage>
        <taxon>Bacteria</taxon>
        <taxon>Bacillati</taxon>
        <taxon>Bacillota</taxon>
        <taxon>Clostridia</taxon>
        <taxon>Natranaerobiales</taxon>
        <taxon>Natranaerobiaceae</taxon>
        <taxon>Natranaerobius</taxon>
    </lineage>
</organism>
<dbReference type="AlphaFoldDB" id="B2A1W3"/>
<dbReference type="InterPro" id="IPR007630">
    <property type="entry name" value="RNA_pol_sigma70_r4"/>
</dbReference>
<feature type="domain" description="RNA polymerase sigma-70 region 2" evidence="6">
    <location>
        <begin position="24"/>
        <end position="86"/>
    </location>
</feature>
<dbReference type="eggNOG" id="COG1595">
    <property type="taxonomic scope" value="Bacteria"/>
</dbReference>
<dbReference type="InParanoid" id="B2A1W3"/>
<dbReference type="Gene3D" id="1.10.10.10">
    <property type="entry name" value="Winged helix-like DNA-binding domain superfamily/Winged helix DNA-binding domain"/>
    <property type="match status" value="1"/>
</dbReference>